<dbReference type="Gene3D" id="2.120.10.30">
    <property type="entry name" value="TolB, C-terminal domain"/>
    <property type="match status" value="1"/>
</dbReference>
<dbReference type="SUPFAM" id="SSF101898">
    <property type="entry name" value="NHL repeat"/>
    <property type="match status" value="1"/>
</dbReference>
<evidence type="ECO:0000259" key="6">
    <source>
        <dbReference type="PROSITE" id="PS51007"/>
    </source>
</evidence>
<feature type="domain" description="Cytochrome c" evidence="6">
    <location>
        <begin position="260"/>
        <end position="339"/>
    </location>
</feature>
<dbReference type="InterPro" id="IPR036909">
    <property type="entry name" value="Cyt_c-like_dom_sf"/>
</dbReference>
<keyword evidence="3 4" id="KW-0408">Iron</keyword>
<dbReference type="SUPFAM" id="SSF46626">
    <property type="entry name" value="Cytochrome c"/>
    <property type="match status" value="2"/>
</dbReference>
<dbReference type="Pfam" id="PF20601">
    <property type="entry name" value="DUF6797"/>
    <property type="match status" value="1"/>
</dbReference>
<dbReference type="PANTHER" id="PTHR33546:SF1">
    <property type="entry name" value="LARGE, MULTIFUNCTIONAL SECRETED PROTEIN"/>
    <property type="match status" value="1"/>
</dbReference>
<dbReference type="SUPFAM" id="SSF49899">
    <property type="entry name" value="Concanavalin A-like lectins/glucanases"/>
    <property type="match status" value="1"/>
</dbReference>
<feature type="region of interest" description="Disordered" evidence="5">
    <location>
        <begin position="358"/>
        <end position="379"/>
    </location>
</feature>
<name>A0A368KU03_9BACT</name>
<dbReference type="PROSITE" id="PS51007">
    <property type="entry name" value="CYTC"/>
    <property type="match status" value="2"/>
</dbReference>
<dbReference type="InterPro" id="IPR013427">
    <property type="entry name" value="Haem-bd_dom_put"/>
</dbReference>
<dbReference type="Pfam" id="PF13442">
    <property type="entry name" value="Cytochrome_CBB3"/>
    <property type="match status" value="1"/>
</dbReference>
<dbReference type="PANTHER" id="PTHR33546">
    <property type="entry name" value="LARGE, MULTIFUNCTIONAL SECRETED PROTEIN-RELATED"/>
    <property type="match status" value="1"/>
</dbReference>
<keyword evidence="1 4" id="KW-0349">Heme</keyword>
<evidence type="ECO:0000313" key="8">
    <source>
        <dbReference type="Proteomes" id="UP000253562"/>
    </source>
</evidence>
<dbReference type="NCBIfam" id="TIGR02603">
    <property type="entry name" value="CxxCH_TIGR02603"/>
    <property type="match status" value="1"/>
</dbReference>
<reference evidence="7 8" key="1">
    <citation type="submission" date="2018-07" db="EMBL/GenBank/DDBJ databases">
        <title>Comparative genomes isolates from brazilian mangrove.</title>
        <authorList>
            <person name="De Araujo J.E."/>
            <person name="Taketani R.G."/>
            <person name="Silva M.C.P."/>
            <person name="Lourenco M.V."/>
            <person name="Oliveira V.M."/>
            <person name="Andreote F.D."/>
        </authorList>
    </citation>
    <scope>NUCLEOTIDE SEQUENCE [LARGE SCALE GENOMIC DNA]</scope>
    <source>
        <strain evidence="7 8">HEX PRIS-MGV</strain>
    </source>
</reference>
<accession>A0A368KU03</accession>
<dbReference type="Gene3D" id="1.10.760.10">
    <property type="entry name" value="Cytochrome c-like domain"/>
    <property type="match status" value="2"/>
</dbReference>
<comment type="caution">
    <text evidence="7">The sequence shown here is derived from an EMBL/GenBank/DDBJ whole genome shotgun (WGS) entry which is preliminary data.</text>
</comment>
<dbReference type="InterPro" id="IPR011042">
    <property type="entry name" value="6-blade_b-propeller_TolB-like"/>
</dbReference>
<dbReference type="InterPro" id="IPR046476">
    <property type="entry name" value="DUF6797"/>
</dbReference>
<dbReference type="Proteomes" id="UP000253562">
    <property type="component" value="Unassembled WGS sequence"/>
</dbReference>
<dbReference type="GO" id="GO:0009055">
    <property type="term" value="F:electron transfer activity"/>
    <property type="evidence" value="ECO:0007669"/>
    <property type="project" value="InterPro"/>
</dbReference>
<evidence type="ECO:0000256" key="3">
    <source>
        <dbReference type="ARBA" id="ARBA00023004"/>
    </source>
</evidence>
<gene>
    <name evidence="7" type="ORF">DTL42_01545</name>
</gene>
<dbReference type="Pfam" id="PF13385">
    <property type="entry name" value="Laminin_G_3"/>
    <property type="match status" value="1"/>
</dbReference>
<dbReference type="GO" id="GO:0046872">
    <property type="term" value="F:metal ion binding"/>
    <property type="evidence" value="ECO:0007669"/>
    <property type="project" value="UniProtKB-KW"/>
</dbReference>
<dbReference type="GO" id="GO:0020037">
    <property type="term" value="F:heme binding"/>
    <property type="evidence" value="ECO:0007669"/>
    <property type="project" value="InterPro"/>
</dbReference>
<evidence type="ECO:0000256" key="4">
    <source>
        <dbReference type="PROSITE-ProRule" id="PRU00433"/>
    </source>
</evidence>
<dbReference type="InterPro" id="IPR009056">
    <property type="entry name" value="Cyt_c-like_dom"/>
</dbReference>
<keyword evidence="2 4" id="KW-0479">Metal-binding</keyword>
<evidence type="ECO:0000256" key="2">
    <source>
        <dbReference type="ARBA" id="ARBA00022723"/>
    </source>
</evidence>
<sequence>MHFHVEKGYNSKTPSSCAILHLLLASLSLSMRCTANMIRLLSLWLIIGGLLGLTSLASAQDLETRLREIDTSTLAAKARLRGNPKQGALVFFKSAAACAKCHEPDAQSVSLGPKLAELGKDLSDEYLIDAILRPSQAIRKGYETVTILTDEGHLHVGLVQSKSDEQIVLRDASNLAEVTTLRLDSIEEMAQTDKSLMPDGLVASLRSEKEFYDLVRYVSEVAQGGAERAEQLRPSAEELLVQDDSVGLDHAGILRSLSEADFKAGRKIYLGHCANCHGEDGNTPKLPTARAFGKDRLKFGEDPYAMFLTLTRGAGLMAPMQHLSPRERYQVIGFIREGLMKDRNPGYQEVTKEYLAGLPAGTDTGDRSETGERDFGPVLGSQIGSEVNNALTFRLADEISVSYDLHRMRLAGAWQGGFLNLSQTQHYRQRGEQMPQIQGEILSGLTDWQWSLDNSSFEITPEQKPARGPVSADLATYHGHYLYGDQAILSYTIGDRKILESITGEKAGTLATISHTLRIEAGDEPLKLSIGRLEKLPLPEIEIPHLLTEPQAVDTSGPNLAVIYGKPDTVRQPPTMDNKPLQLVAGEDAQRFDLGTPERTIMVRFRTDQEGTLIASAPPEGKWAPNGKTLFIRGKRVVFDIGWVGALVGKTNVADNRWHTAAVVVDDAQTRLYVDGKLEAARAKFRRPPVKDHVLKIGATATNFGGDYVGEIGWVQIREGALSAQQIAAIKPDAEPTADEVLFAWKPSSERPSVEKALQKNAPGQKFAGTFVAAALSGETAGLEWEPTDDGRLVLTIPPSDQPRRLRIVRASCETLADITHFQDDTASLAEEQRVVDLQQWTHGGPVRWPEVLEVKGTRGEAINGYALDTIPIPASNPWNAWLRTSALDFLDDGRAVVTTHGGDVYLVSGLDQGLEKVTWKRFAAGLFEPFGVRVIEGTIYVTCRDGLKRLHDFDGNGEADFVEAFWNDDDVSSMFHAYNFDLQTDSAGNFYFAKAGQYTQHHRPGTIMRVPPEGGRAEVVAWGLRTPNGMGKLQDDRFTVSDNQGPWMPAGKISLIRQDSFLGNMPINNEQRQWLAAKHGGKLPDTFDEPIVWMPQELDNSCGGQVWVADPRFGPLAGRLIHSSFGKGWLYYLSLQEIDDTMQASIVALPHQWDAGVMRLRVNPHDGQLYGTGLSGWQGPSDGQDGCLQRLRYTGEPVAMIDSFQVTPDGVQVSFSFEVDRRSATDPKSWSAEMWNYLWSARYGSDQFSVRHPQQRGHDPLSIESVEMIDPKTVRLNIPGLEVCDQLRLEMRFQDAEGKLFTEELFATVHEIPEED</sequence>
<feature type="compositionally biased region" description="Basic and acidic residues" evidence="5">
    <location>
        <begin position="364"/>
        <end position="375"/>
    </location>
</feature>
<organism evidence="7 8">
    <name type="scientific">Bremerella cremea</name>
    <dbReference type="NCBI Taxonomy" id="1031537"/>
    <lineage>
        <taxon>Bacteria</taxon>
        <taxon>Pseudomonadati</taxon>
        <taxon>Planctomycetota</taxon>
        <taxon>Planctomycetia</taxon>
        <taxon>Pirellulales</taxon>
        <taxon>Pirellulaceae</taxon>
        <taxon>Bremerella</taxon>
    </lineage>
</organism>
<dbReference type="Gene3D" id="2.60.120.200">
    <property type="match status" value="1"/>
</dbReference>
<dbReference type="EMBL" id="QPEX01000010">
    <property type="protein sequence ID" value="RCS53878.1"/>
    <property type="molecule type" value="Genomic_DNA"/>
</dbReference>
<proteinExistence type="predicted"/>
<feature type="domain" description="Cytochrome c" evidence="6">
    <location>
        <begin position="82"/>
        <end position="222"/>
    </location>
</feature>
<evidence type="ECO:0000256" key="1">
    <source>
        <dbReference type="ARBA" id="ARBA00022617"/>
    </source>
</evidence>
<dbReference type="InterPro" id="IPR013320">
    <property type="entry name" value="ConA-like_dom_sf"/>
</dbReference>
<evidence type="ECO:0000256" key="5">
    <source>
        <dbReference type="SAM" id="MobiDB-lite"/>
    </source>
</evidence>
<evidence type="ECO:0000313" key="7">
    <source>
        <dbReference type="EMBL" id="RCS53878.1"/>
    </source>
</evidence>
<protein>
    <recommendedName>
        <fullName evidence="6">Cytochrome c domain-containing protein</fullName>
    </recommendedName>
</protein>